<dbReference type="AlphaFoldDB" id="A0A0A9EMC4"/>
<name>A0A0A9EMC4_ARUDO</name>
<reference evidence="1" key="2">
    <citation type="journal article" date="2015" name="Data Brief">
        <title>Shoot transcriptome of the giant reed, Arundo donax.</title>
        <authorList>
            <person name="Barrero R.A."/>
            <person name="Guerrero F.D."/>
            <person name="Moolhuijzen P."/>
            <person name="Goolsby J.A."/>
            <person name="Tidwell J."/>
            <person name="Bellgard S.E."/>
            <person name="Bellgard M.I."/>
        </authorList>
    </citation>
    <scope>NUCLEOTIDE SEQUENCE</scope>
    <source>
        <tissue evidence="1">Shoot tissue taken approximately 20 cm above the soil surface</tissue>
    </source>
</reference>
<organism evidence="1">
    <name type="scientific">Arundo donax</name>
    <name type="common">Giant reed</name>
    <name type="synonym">Donax arundinaceus</name>
    <dbReference type="NCBI Taxonomy" id="35708"/>
    <lineage>
        <taxon>Eukaryota</taxon>
        <taxon>Viridiplantae</taxon>
        <taxon>Streptophyta</taxon>
        <taxon>Embryophyta</taxon>
        <taxon>Tracheophyta</taxon>
        <taxon>Spermatophyta</taxon>
        <taxon>Magnoliopsida</taxon>
        <taxon>Liliopsida</taxon>
        <taxon>Poales</taxon>
        <taxon>Poaceae</taxon>
        <taxon>PACMAD clade</taxon>
        <taxon>Arundinoideae</taxon>
        <taxon>Arundineae</taxon>
        <taxon>Arundo</taxon>
    </lineage>
</organism>
<evidence type="ECO:0000313" key="1">
    <source>
        <dbReference type="EMBL" id="JAE01267.1"/>
    </source>
</evidence>
<dbReference type="EMBL" id="GBRH01196629">
    <property type="protein sequence ID" value="JAE01267.1"/>
    <property type="molecule type" value="Transcribed_RNA"/>
</dbReference>
<protein>
    <submittedName>
        <fullName evidence="1">Uncharacterized protein</fullName>
    </submittedName>
</protein>
<accession>A0A0A9EMC4</accession>
<sequence>MVSRQFVAHKVLAVGDVDNEVLG</sequence>
<reference evidence="1" key="1">
    <citation type="submission" date="2014-09" db="EMBL/GenBank/DDBJ databases">
        <authorList>
            <person name="Magalhaes I.L.F."/>
            <person name="Oliveira U."/>
            <person name="Santos F.R."/>
            <person name="Vidigal T.H.D.A."/>
            <person name="Brescovit A.D."/>
            <person name="Santos A.J."/>
        </authorList>
    </citation>
    <scope>NUCLEOTIDE SEQUENCE</scope>
    <source>
        <tissue evidence="1">Shoot tissue taken approximately 20 cm above the soil surface</tissue>
    </source>
</reference>
<proteinExistence type="predicted"/>